<dbReference type="AlphaFoldDB" id="A0A6A5BNH5"/>
<gene>
    <name evidence="3" type="ORF">FDP41_005628</name>
</gene>
<dbReference type="RefSeq" id="XP_044560347.1">
    <property type="nucleotide sequence ID" value="XM_044709173.1"/>
</dbReference>
<dbReference type="VEuPathDB" id="AmoebaDB:NF0023410"/>
<dbReference type="VEuPathDB" id="AmoebaDB:NfTy_067690"/>
<dbReference type="InterPro" id="IPR036420">
    <property type="entry name" value="BRCT_dom_sf"/>
</dbReference>
<accession>A0A6A5BNH5</accession>
<dbReference type="OrthoDB" id="10482193at2759"/>
<keyword evidence="4" id="KW-1185">Reference proteome</keyword>
<dbReference type="PROSITE" id="PS50172">
    <property type="entry name" value="BRCT"/>
    <property type="match status" value="1"/>
</dbReference>
<dbReference type="Gene3D" id="2.40.70.10">
    <property type="entry name" value="Acid Proteases"/>
    <property type="match status" value="1"/>
</dbReference>
<dbReference type="SMART" id="SM00292">
    <property type="entry name" value="BRCT"/>
    <property type="match status" value="1"/>
</dbReference>
<name>A0A6A5BNH5_NAEFO</name>
<evidence type="ECO:0000313" key="3">
    <source>
        <dbReference type="EMBL" id="KAF0975634.1"/>
    </source>
</evidence>
<dbReference type="InterPro" id="IPR021109">
    <property type="entry name" value="Peptidase_aspartic_dom_sf"/>
</dbReference>
<dbReference type="Gene3D" id="3.40.50.10190">
    <property type="entry name" value="BRCT domain"/>
    <property type="match status" value="1"/>
</dbReference>
<dbReference type="Pfam" id="PF00533">
    <property type="entry name" value="BRCT"/>
    <property type="match status" value="1"/>
</dbReference>
<dbReference type="GeneID" id="68112846"/>
<dbReference type="VEuPathDB" id="AmoebaDB:FDP41_005628"/>
<dbReference type="EMBL" id="VFQX01000044">
    <property type="protein sequence ID" value="KAF0975634.1"/>
    <property type="molecule type" value="Genomic_DNA"/>
</dbReference>
<dbReference type="Pfam" id="PF05618">
    <property type="entry name" value="Zn_protease"/>
    <property type="match status" value="1"/>
</dbReference>
<evidence type="ECO:0000259" key="2">
    <source>
        <dbReference type="PROSITE" id="PS50172"/>
    </source>
</evidence>
<organism evidence="3 4">
    <name type="scientific">Naegleria fowleri</name>
    <name type="common">Brain eating amoeba</name>
    <dbReference type="NCBI Taxonomy" id="5763"/>
    <lineage>
        <taxon>Eukaryota</taxon>
        <taxon>Discoba</taxon>
        <taxon>Heterolobosea</taxon>
        <taxon>Tetramitia</taxon>
        <taxon>Eutetramitia</taxon>
        <taxon>Vahlkampfiidae</taxon>
        <taxon>Naegleria</taxon>
    </lineage>
</organism>
<feature type="region of interest" description="Disordered" evidence="1">
    <location>
        <begin position="128"/>
        <end position="159"/>
    </location>
</feature>
<dbReference type="Proteomes" id="UP000444721">
    <property type="component" value="Unassembled WGS sequence"/>
</dbReference>
<evidence type="ECO:0000313" key="4">
    <source>
        <dbReference type="Proteomes" id="UP000444721"/>
    </source>
</evidence>
<dbReference type="InterPro" id="IPR008503">
    <property type="entry name" value="Asp_endopeptidase"/>
</dbReference>
<dbReference type="SUPFAM" id="SSF52113">
    <property type="entry name" value="BRCT domain"/>
    <property type="match status" value="1"/>
</dbReference>
<dbReference type="InterPro" id="IPR001357">
    <property type="entry name" value="BRCT_dom"/>
</dbReference>
<reference evidence="3 4" key="1">
    <citation type="journal article" date="2019" name="Sci. Rep.">
        <title>Nanopore sequencing improves the draft genome of the human pathogenic amoeba Naegleria fowleri.</title>
        <authorList>
            <person name="Liechti N."/>
            <person name="Schurch N."/>
            <person name="Bruggmann R."/>
            <person name="Wittwer M."/>
        </authorList>
    </citation>
    <scope>NUCLEOTIDE SEQUENCE [LARGE SCALE GENOMIC DNA]</scope>
    <source>
        <strain evidence="3 4">ATCC 30894</strain>
    </source>
</reference>
<feature type="compositionally biased region" description="Basic and acidic residues" evidence="1">
    <location>
        <begin position="146"/>
        <end position="159"/>
    </location>
</feature>
<evidence type="ECO:0000256" key="1">
    <source>
        <dbReference type="SAM" id="MobiDB-lite"/>
    </source>
</evidence>
<sequence length="313" mass="35584">MSLPSSSSITMIETFNHHQGIFSGLNFVLSISEEISSPNSDSPYSITELIRNEGGKLMNKISNKIHYLIFSNGKAEIYKKALEKHIKIVDTFWVRDCILQRKILLDTEMLNDITPPKLEPVLKRKRVDSSNLPTEKMKKLNSNSTNKHEQKDGHTVRAHDQTKTETTMKKKKKKKINSTLSCIIGCQEMIHFPELGVFNLLGKIDSGAKTSCLDVMNVIHDDVKKILNFDVVLDRNDRNIVQHVTEFPFSNTTKTVISSNGHSSTRYVIQTKVSIGDGSHVRTSCRVHAYGKTQTQLSCVNWEKYFAIRRVFD</sequence>
<proteinExistence type="predicted"/>
<feature type="domain" description="BRCT" evidence="2">
    <location>
        <begin position="17"/>
        <end position="111"/>
    </location>
</feature>
<protein>
    <recommendedName>
        <fullName evidence="2">BRCT domain-containing protein</fullName>
    </recommendedName>
</protein>
<comment type="caution">
    <text evidence="3">The sequence shown here is derived from an EMBL/GenBank/DDBJ whole genome shotgun (WGS) entry which is preliminary data.</text>
</comment>
<dbReference type="SUPFAM" id="SSF50630">
    <property type="entry name" value="Acid proteases"/>
    <property type="match status" value="1"/>
</dbReference>